<feature type="domain" description="N-acetyltransferase" evidence="1">
    <location>
        <begin position="7"/>
        <end position="150"/>
    </location>
</feature>
<keyword evidence="3" id="KW-1185">Reference proteome</keyword>
<dbReference type="OrthoDB" id="329272at2759"/>
<dbReference type="AlphaFoldDB" id="A0A1V9Z1Z7"/>
<proteinExistence type="predicted"/>
<dbReference type="SUPFAM" id="SSF55729">
    <property type="entry name" value="Acyl-CoA N-acyltransferases (Nat)"/>
    <property type="match status" value="1"/>
</dbReference>
<dbReference type="PANTHER" id="PTHR13538">
    <property type="entry name" value="N-ACETYLTRANSFERASE 6"/>
    <property type="match status" value="1"/>
</dbReference>
<dbReference type="InterPro" id="IPR000182">
    <property type="entry name" value="GNAT_dom"/>
</dbReference>
<dbReference type="Pfam" id="PF00583">
    <property type="entry name" value="Acetyltransf_1"/>
    <property type="match status" value="1"/>
</dbReference>
<accession>A0A1V9Z1Z7</accession>
<dbReference type="PROSITE" id="PS51186">
    <property type="entry name" value="GNAT"/>
    <property type="match status" value="1"/>
</dbReference>
<evidence type="ECO:0000313" key="2">
    <source>
        <dbReference type="EMBL" id="OQR91937.1"/>
    </source>
</evidence>
<dbReference type="InterPro" id="IPR039840">
    <property type="entry name" value="NAA80"/>
</dbReference>
<name>A0A1V9Z1Z7_ACHHY</name>
<dbReference type="Gene3D" id="3.40.630.30">
    <property type="match status" value="1"/>
</dbReference>
<gene>
    <name evidence="2" type="ORF">ACHHYP_04173</name>
</gene>
<dbReference type="EMBL" id="JNBR01000490">
    <property type="protein sequence ID" value="OQR91937.1"/>
    <property type="molecule type" value="Genomic_DNA"/>
</dbReference>
<reference evidence="2 3" key="1">
    <citation type="journal article" date="2014" name="Genome Biol. Evol.">
        <title>The secreted proteins of Achlya hypogyna and Thraustotheca clavata identify the ancestral oomycete secretome and reveal gene acquisitions by horizontal gene transfer.</title>
        <authorList>
            <person name="Misner I."/>
            <person name="Blouin N."/>
            <person name="Leonard G."/>
            <person name="Richards T.A."/>
            <person name="Lane C.E."/>
        </authorList>
    </citation>
    <scope>NUCLEOTIDE SEQUENCE [LARGE SCALE GENOMIC DNA]</scope>
    <source>
        <strain evidence="2 3">ATCC 48635</strain>
    </source>
</reference>
<dbReference type="Proteomes" id="UP000243579">
    <property type="component" value="Unassembled WGS sequence"/>
</dbReference>
<dbReference type="GO" id="GO:0005737">
    <property type="term" value="C:cytoplasm"/>
    <property type="evidence" value="ECO:0007669"/>
    <property type="project" value="TreeGrafter"/>
</dbReference>
<sequence length="187" mass="21213">MSIAVDSAMLSERPHLSDAVFNLLQNEWPIHDETRRRALEQKPYEARVLLLSTADATAVLGHAQLKWATPAVCLVVSVVVNRAYRRQRLGCELMTHVERRCVDKVQSEQGQSVTLYLWTSDQEAFFERAGYRTCAPYEGRHTAVARLDATQQADLSSMLLRRRPATFAADPDDSPNGVVWMRKDLAW</sequence>
<evidence type="ECO:0000313" key="3">
    <source>
        <dbReference type="Proteomes" id="UP000243579"/>
    </source>
</evidence>
<dbReference type="InterPro" id="IPR016181">
    <property type="entry name" value="Acyl_CoA_acyltransferase"/>
</dbReference>
<protein>
    <recommendedName>
        <fullName evidence="1">N-acetyltransferase domain-containing protein</fullName>
    </recommendedName>
</protein>
<dbReference type="PANTHER" id="PTHR13538:SF4">
    <property type="entry name" value="N-ALPHA-ACETYLTRANSFERASE 80"/>
    <property type="match status" value="1"/>
</dbReference>
<evidence type="ECO:0000259" key="1">
    <source>
        <dbReference type="PROSITE" id="PS51186"/>
    </source>
</evidence>
<dbReference type="GO" id="GO:1905502">
    <property type="term" value="F:acetyl-CoA binding"/>
    <property type="evidence" value="ECO:0007669"/>
    <property type="project" value="TreeGrafter"/>
</dbReference>
<dbReference type="GO" id="GO:0008080">
    <property type="term" value="F:N-acetyltransferase activity"/>
    <property type="evidence" value="ECO:0007669"/>
    <property type="project" value="InterPro"/>
</dbReference>
<organism evidence="2 3">
    <name type="scientific">Achlya hypogyna</name>
    <name type="common">Oomycete</name>
    <name type="synonym">Protoachlya hypogyna</name>
    <dbReference type="NCBI Taxonomy" id="1202772"/>
    <lineage>
        <taxon>Eukaryota</taxon>
        <taxon>Sar</taxon>
        <taxon>Stramenopiles</taxon>
        <taxon>Oomycota</taxon>
        <taxon>Saprolegniomycetes</taxon>
        <taxon>Saprolegniales</taxon>
        <taxon>Achlyaceae</taxon>
        <taxon>Achlya</taxon>
    </lineage>
</organism>
<comment type="caution">
    <text evidence="2">The sequence shown here is derived from an EMBL/GenBank/DDBJ whole genome shotgun (WGS) entry which is preliminary data.</text>
</comment>